<evidence type="ECO:0000313" key="1">
    <source>
        <dbReference type="EMBL" id="GAH70128.1"/>
    </source>
</evidence>
<feature type="non-terminal residue" evidence="1">
    <location>
        <position position="1"/>
    </location>
</feature>
<dbReference type="AlphaFoldDB" id="X1JK60"/>
<comment type="caution">
    <text evidence="1">The sequence shown here is derived from an EMBL/GenBank/DDBJ whole genome shotgun (WGS) entry which is preliminary data.</text>
</comment>
<sequence length="220" mass="25626">VMGYSGSDDFDIGPFLEELKDLNSLIWIEHIQNDNLEIFKVNNTENSITNKIERMLNEFAAQGQFDAYLVKANTASFVFEILKPILLNAPCDISPHESELQTPNFDQWIIKKEAYSGIKEYIKWAFAFKIFYLLGDLDAYDRCVKKGYELVKKTKDEKWKASFLHNLGNIYKRTGELKKAQNYFDESGKLYDKLQDYDGLAIYYSTLGMNLYEKGKREIQ</sequence>
<protein>
    <submittedName>
        <fullName evidence="1">Uncharacterized protein</fullName>
    </submittedName>
</protein>
<dbReference type="Gene3D" id="1.25.40.10">
    <property type="entry name" value="Tetratricopeptide repeat domain"/>
    <property type="match status" value="1"/>
</dbReference>
<dbReference type="InterPro" id="IPR011990">
    <property type="entry name" value="TPR-like_helical_dom_sf"/>
</dbReference>
<name>X1JK60_9ZZZZ</name>
<dbReference type="EMBL" id="BARU01033676">
    <property type="protein sequence ID" value="GAH70128.1"/>
    <property type="molecule type" value="Genomic_DNA"/>
</dbReference>
<gene>
    <name evidence="1" type="ORF">S03H2_52951</name>
</gene>
<organism evidence="1">
    <name type="scientific">marine sediment metagenome</name>
    <dbReference type="NCBI Taxonomy" id="412755"/>
    <lineage>
        <taxon>unclassified sequences</taxon>
        <taxon>metagenomes</taxon>
        <taxon>ecological metagenomes</taxon>
    </lineage>
</organism>
<reference evidence="1" key="1">
    <citation type="journal article" date="2014" name="Front. Microbiol.">
        <title>High frequency of phylogenetically diverse reductive dehalogenase-homologous genes in deep subseafloor sedimentary metagenomes.</title>
        <authorList>
            <person name="Kawai M."/>
            <person name="Futagami T."/>
            <person name="Toyoda A."/>
            <person name="Takaki Y."/>
            <person name="Nishi S."/>
            <person name="Hori S."/>
            <person name="Arai W."/>
            <person name="Tsubouchi T."/>
            <person name="Morono Y."/>
            <person name="Uchiyama I."/>
            <person name="Ito T."/>
            <person name="Fujiyama A."/>
            <person name="Inagaki F."/>
            <person name="Takami H."/>
        </authorList>
    </citation>
    <scope>NUCLEOTIDE SEQUENCE</scope>
    <source>
        <strain evidence="1">Expedition CK06-06</strain>
    </source>
</reference>
<dbReference type="InterPro" id="IPR019734">
    <property type="entry name" value="TPR_rpt"/>
</dbReference>
<accession>X1JK60</accession>
<dbReference type="SUPFAM" id="SSF48452">
    <property type="entry name" value="TPR-like"/>
    <property type="match status" value="1"/>
</dbReference>
<proteinExistence type="predicted"/>
<dbReference type="PROSITE" id="PS50005">
    <property type="entry name" value="TPR"/>
    <property type="match status" value="1"/>
</dbReference>